<evidence type="ECO:0000313" key="9">
    <source>
        <dbReference type="Proteomes" id="UP000646365"/>
    </source>
</evidence>
<name>A0A8J2YYY1_9PROT</name>
<evidence type="ECO:0000256" key="7">
    <source>
        <dbReference type="SAM" id="Phobius"/>
    </source>
</evidence>
<accession>A0A8J2YYY1</accession>
<dbReference type="GO" id="GO:0015109">
    <property type="term" value="F:chromate transmembrane transporter activity"/>
    <property type="evidence" value="ECO:0007669"/>
    <property type="project" value="InterPro"/>
</dbReference>
<evidence type="ECO:0000256" key="3">
    <source>
        <dbReference type="ARBA" id="ARBA00022475"/>
    </source>
</evidence>
<dbReference type="EMBL" id="BMJQ01000013">
    <property type="protein sequence ID" value="GGF35310.1"/>
    <property type="molecule type" value="Genomic_DNA"/>
</dbReference>
<keyword evidence="9" id="KW-1185">Reference proteome</keyword>
<evidence type="ECO:0000256" key="4">
    <source>
        <dbReference type="ARBA" id="ARBA00022692"/>
    </source>
</evidence>
<keyword evidence="5 7" id="KW-1133">Transmembrane helix</keyword>
<dbReference type="AlphaFoldDB" id="A0A8J2YYY1"/>
<feature type="transmembrane region" description="Helical" evidence="7">
    <location>
        <begin position="84"/>
        <end position="106"/>
    </location>
</feature>
<reference evidence="8" key="1">
    <citation type="journal article" date="2014" name="Int. J. Syst. Evol. Microbiol.">
        <title>Complete genome sequence of Corynebacterium casei LMG S-19264T (=DSM 44701T), isolated from a smear-ripened cheese.</title>
        <authorList>
            <consortium name="US DOE Joint Genome Institute (JGI-PGF)"/>
            <person name="Walter F."/>
            <person name="Albersmeier A."/>
            <person name="Kalinowski J."/>
            <person name="Ruckert C."/>
        </authorList>
    </citation>
    <scope>NUCLEOTIDE SEQUENCE</scope>
    <source>
        <strain evidence="8">CGMCC 1.15725</strain>
    </source>
</reference>
<gene>
    <name evidence="8" type="ORF">GCM10011611_47010</name>
</gene>
<organism evidence="8 9">
    <name type="scientific">Aliidongia dinghuensis</name>
    <dbReference type="NCBI Taxonomy" id="1867774"/>
    <lineage>
        <taxon>Bacteria</taxon>
        <taxon>Pseudomonadati</taxon>
        <taxon>Pseudomonadota</taxon>
        <taxon>Alphaproteobacteria</taxon>
        <taxon>Rhodospirillales</taxon>
        <taxon>Dongiaceae</taxon>
        <taxon>Aliidongia</taxon>
    </lineage>
</organism>
<protein>
    <submittedName>
        <fullName evidence="8">Chromate transporter</fullName>
    </submittedName>
</protein>
<feature type="transmembrane region" description="Helical" evidence="7">
    <location>
        <begin position="16"/>
        <end position="35"/>
    </location>
</feature>
<dbReference type="Pfam" id="PF02417">
    <property type="entry name" value="Chromate_transp"/>
    <property type="match status" value="1"/>
</dbReference>
<evidence type="ECO:0000256" key="2">
    <source>
        <dbReference type="ARBA" id="ARBA00005262"/>
    </source>
</evidence>
<comment type="caution">
    <text evidence="8">The sequence shown here is derived from an EMBL/GenBank/DDBJ whole genome shotgun (WGS) entry which is preliminary data.</text>
</comment>
<feature type="transmembrane region" description="Helical" evidence="7">
    <location>
        <begin position="112"/>
        <end position="134"/>
    </location>
</feature>
<comment type="similarity">
    <text evidence="2">Belongs to the chromate ion transporter (CHR) (TC 2.A.51) family.</text>
</comment>
<evidence type="ECO:0000256" key="5">
    <source>
        <dbReference type="ARBA" id="ARBA00022989"/>
    </source>
</evidence>
<evidence type="ECO:0000313" key="8">
    <source>
        <dbReference type="EMBL" id="GGF35310.1"/>
    </source>
</evidence>
<dbReference type="InterPro" id="IPR003370">
    <property type="entry name" value="Chromate_transpt"/>
</dbReference>
<feature type="transmembrane region" description="Helical" evidence="7">
    <location>
        <begin position="146"/>
        <end position="179"/>
    </location>
</feature>
<proteinExistence type="inferred from homology"/>
<keyword evidence="4 7" id="KW-0812">Transmembrane</keyword>
<dbReference type="InterPro" id="IPR052518">
    <property type="entry name" value="CHR_Transporter"/>
</dbReference>
<keyword evidence="3" id="KW-1003">Cell membrane</keyword>
<evidence type="ECO:0000256" key="1">
    <source>
        <dbReference type="ARBA" id="ARBA00004651"/>
    </source>
</evidence>
<dbReference type="PANTHER" id="PTHR43663">
    <property type="entry name" value="CHROMATE TRANSPORT PROTEIN-RELATED"/>
    <property type="match status" value="1"/>
</dbReference>
<keyword evidence="6 7" id="KW-0472">Membrane</keyword>
<reference evidence="8" key="2">
    <citation type="submission" date="2020-09" db="EMBL/GenBank/DDBJ databases">
        <authorList>
            <person name="Sun Q."/>
            <person name="Zhou Y."/>
        </authorList>
    </citation>
    <scope>NUCLEOTIDE SEQUENCE</scope>
    <source>
        <strain evidence="8">CGMCC 1.15725</strain>
    </source>
</reference>
<dbReference type="GO" id="GO:0005886">
    <property type="term" value="C:plasma membrane"/>
    <property type="evidence" value="ECO:0007669"/>
    <property type="project" value="UniProtKB-SubCell"/>
</dbReference>
<comment type="subcellular location">
    <subcellularLocation>
        <location evidence="1">Cell membrane</location>
        <topology evidence="1">Multi-pass membrane protein</topology>
    </subcellularLocation>
</comment>
<dbReference type="PANTHER" id="PTHR43663:SF1">
    <property type="entry name" value="CHROMATE TRANSPORTER"/>
    <property type="match status" value="1"/>
</dbReference>
<evidence type="ECO:0000256" key="6">
    <source>
        <dbReference type="ARBA" id="ARBA00023136"/>
    </source>
</evidence>
<sequence>MTDDQSAAAKVSARDLFLGFLTVGVQGFGGVLPWARRMIVEERHWLSEVEFTDLLSLCQLLPGPNIVNLSIALGNRFAGPLGSLAAVTGLLAAPFAIVLALGMLYAAYGNSAALGGVFRNLGAAAAGLVLATAWKVAKPYIKRPEAIVVAAIAFVAVVGFGWPLVYVVLALAPISIAWVWRLAR</sequence>
<dbReference type="Proteomes" id="UP000646365">
    <property type="component" value="Unassembled WGS sequence"/>
</dbReference>